<keyword evidence="2" id="KW-0472">Membrane</keyword>
<dbReference type="Proteomes" id="UP000515123">
    <property type="component" value="Linkage group 14"/>
</dbReference>
<evidence type="ECO:0000313" key="3">
    <source>
        <dbReference type="Proteomes" id="UP000515123"/>
    </source>
</evidence>
<reference evidence="3" key="1">
    <citation type="journal article" date="2015" name="Nat. Genet.">
        <title>The pineapple genome and the evolution of CAM photosynthesis.</title>
        <authorList>
            <person name="Ming R."/>
            <person name="VanBuren R."/>
            <person name="Wai C.M."/>
            <person name="Tang H."/>
            <person name="Schatz M.C."/>
            <person name="Bowers J.E."/>
            <person name="Lyons E."/>
            <person name="Wang M.L."/>
            <person name="Chen J."/>
            <person name="Biggers E."/>
            <person name="Zhang J."/>
            <person name="Huang L."/>
            <person name="Zhang L."/>
            <person name="Miao W."/>
            <person name="Zhang J."/>
            <person name="Ye Z."/>
            <person name="Miao C."/>
            <person name="Lin Z."/>
            <person name="Wang H."/>
            <person name="Zhou H."/>
            <person name="Yim W.C."/>
            <person name="Priest H.D."/>
            <person name="Zheng C."/>
            <person name="Woodhouse M."/>
            <person name="Edger P.P."/>
            <person name="Guyot R."/>
            <person name="Guo H.B."/>
            <person name="Guo H."/>
            <person name="Zheng G."/>
            <person name="Singh R."/>
            <person name="Sharma A."/>
            <person name="Min X."/>
            <person name="Zheng Y."/>
            <person name="Lee H."/>
            <person name="Gurtowski J."/>
            <person name="Sedlazeck F.J."/>
            <person name="Harkess A."/>
            <person name="McKain M.R."/>
            <person name="Liao Z."/>
            <person name="Fang J."/>
            <person name="Liu J."/>
            <person name="Zhang X."/>
            <person name="Zhang Q."/>
            <person name="Hu W."/>
            <person name="Qin Y."/>
            <person name="Wang K."/>
            <person name="Chen L.Y."/>
            <person name="Shirley N."/>
            <person name="Lin Y.R."/>
            <person name="Liu L.Y."/>
            <person name="Hernandez A.G."/>
            <person name="Wright C.L."/>
            <person name="Bulone V."/>
            <person name="Tuskan G.A."/>
            <person name="Heath K."/>
            <person name="Zee F."/>
            <person name="Moore P.H."/>
            <person name="Sunkar R."/>
            <person name="Leebens-Mack J.H."/>
            <person name="Mockler T."/>
            <person name="Bennetzen J.L."/>
            <person name="Freeling M."/>
            <person name="Sankoff D."/>
            <person name="Paterson A.H."/>
            <person name="Zhu X."/>
            <person name="Yang X."/>
            <person name="Smith J.A."/>
            <person name="Cushman J.C."/>
            <person name="Paull R.E."/>
            <person name="Yu Q."/>
        </authorList>
    </citation>
    <scope>NUCLEOTIDE SEQUENCE [LARGE SCALE GENOMIC DNA]</scope>
    <source>
        <strain evidence="3">cv. F153</strain>
    </source>
</reference>
<feature type="transmembrane region" description="Helical" evidence="2">
    <location>
        <begin position="12"/>
        <end position="30"/>
    </location>
</feature>
<keyword evidence="2" id="KW-1133">Transmembrane helix</keyword>
<dbReference type="GeneID" id="109720735"/>
<name>A0A6P5GE06_ANACO</name>
<keyword evidence="3" id="KW-1185">Reference proteome</keyword>
<gene>
    <name evidence="4" type="primary">LOC109720735</name>
</gene>
<feature type="region of interest" description="Disordered" evidence="1">
    <location>
        <begin position="52"/>
        <end position="118"/>
    </location>
</feature>
<evidence type="ECO:0000256" key="2">
    <source>
        <dbReference type="SAM" id="Phobius"/>
    </source>
</evidence>
<dbReference type="RefSeq" id="XP_020103615.1">
    <property type="nucleotide sequence ID" value="XM_020248026.1"/>
</dbReference>
<feature type="compositionally biased region" description="Low complexity" evidence="1">
    <location>
        <begin position="64"/>
        <end position="97"/>
    </location>
</feature>
<dbReference type="PANTHER" id="PTHR36036:SF1">
    <property type="entry name" value="PROLINE-RICH FAMILY PROTEIN"/>
    <property type="match status" value="1"/>
</dbReference>
<proteinExistence type="predicted"/>
<dbReference type="InterPro" id="IPR040277">
    <property type="entry name" value="Os04g0629400-like"/>
</dbReference>
<evidence type="ECO:0000256" key="1">
    <source>
        <dbReference type="SAM" id="MobiDB-lite"/>
    </source>
</evidence>
<reference evidence="4" key="2">
    <citation type="submission" date="2025-08" db="UniProtKB">
        <authorList>
            <consortium name="RefSeq"/>
        </authorList>
    </citation>
    <scope>IDENTIFICATION</scope>
    <source>
        <tissue evidence="4">Leaf</tissue>
    </source>
</reference>
<dbReference type="Gramene" id="Aco014881.1.mrna1">
    <property type="protein sequence ID" value="Aco014881.1.mrna1.cds1"/>
    <property type="gene ID" value="Aco014881.1.path1"/>
</dbReference>
<sequence length="118" mass="11772">MCYVGKATKIFFFVVGVLAVGGLVLGFGLARHSWAHKARPCRSPDCRPIYSDPIPAVTGPDPDPSAAAAADAAAPNPTSSAAAAATTTSPFSVSAAPQPFQTFGPPSPASVALGPAHA</sequence>
<dbReference type="PANTHER" id="PTHR36036">
    <property type="entry name" value="PROLINE-RICH FAMILY PROTEIN"/>
    <property type="match status" value="1"/>
</dbReference>
<protein>
    <submittedName>
        <fullName evidence="4">Uncharacterized protein Os04g0629400-like</fullName>
    </submittedName>
</protein>
<evidence type="ECO:0000313" key="4">
    <source>
        <dbReference type="RefSeq" id="XP_020103615.1"/>
    </source>
</evidence>
<organism evidence="3 4">
    <name type="scientific">Ananas comosus</name>
    <name type="common">Pineapple</name>
    <name type="synonym">Ananas ananas</name>
    <dbReference type="NCBI Taxonomy" id="4615"/>
    <lineage>
        <taxon>Eukaryota</taxon>
        <taxon>Viridiplantae</taxon>
        <taxon>Streptophyta</taxon>
        <taxon>Embryophyta</taxon>
        <taxon>Tracheophyta</taxon>
        <taxon>Spermatophyta</taxon>
        <taxon>Magnoliopsida</taxon>
        <taxon>Liliopsida</taxon>
        <taxon>Poales</taxon>
        <taxon>Bromeliaceae</taxon>
        <taxon>Bromelioideae</taxon>
        <taxon>Ananas</taxon>
    </lineage>
</organism>
<keyword evidence="2" id="KW-0812">Transmembrane</keyword>
<dbReference type="AlphaFoldDB" id="A0A6P5GE06"/>
<accession>A0A6P5GE06</accession>